<dbReference type="OrthoDB" id="329835at2759"/>
<sequence>MVKLRSLRIDLVNIESNPVSTSGGVLKAAIVTLRKGDPDYLVAHVVFAPQHNLDNPDAFLDHVLGRLPIPQYMVPVLALPLDKFPLTVHAKVDRKAIQKLPLSQRVALDIQSNDQMTETMIQLRHVWREVLGKDNEKLGLTISPSTTFFMVGGNSLLIVRLQSQIRQVFNVTIHLVDLLSGNTLGQMARKVEEGASVGVIDWDEETKPPSIPNLPSQGQRKDKPTEASRSILRGTKIVHHAGDLSAPQLGLTVDQFQTLSSDVDVILHMGALRSFWDNYHMLRLSNVQSIKELIQLAAPHQISIHFISTSGVLPRDVESVATSAPSYAAAYEPPLDGSDGYVASKWAGERILERASKSLGVPSYIYRLLPTRAPSSQESKTEVLDEFVRCVDLAGVMPDCTGWEGHIDLIPGEEVAQRLGESLVSSAGSQVVSANEGAEATAHFDRYESSVTVSVVDIKTYLEERWGSRGLERVQILRWMGRIKSVGFSRNLRGRVKRVPRPPDEKVPWYLVPASTTKKASYYYDSSTKRPMRGLKLSLMLSTIEHS</sequence>
<protein>
    <recommendedName>
        <fullName evidence="4">Carrier domain-containing protein</fullName>
    </recommendedName>
</protein>
<dbReference type="InterPro" id="IPR009081">
    <property type="entry name" value="PP-bd_ACP"/>
</dbReference>
<evidence type="ECO:0000256" key="1">
    <source>
        <dbReference type="ARBA" id="ARBA00022450"/>
    </source>
</evidence>
<dbReference type="PANTHER" id="PTHR44845:SF6">
    <property type="entry name" value="BETA-ALANINE-ACTIVATING ENZYME"/>
    <property type="match status" value="1"/>
</dbReference>
<evidence type="ECO:0000256" key="3">
    <source>
        <dbReference type="SAM" id="MobiDB-lite"/>
    </source>
</evidence>
<dbReference type="Gene3D" id="3.40.50.720">
    <property type="entry name" value="NAD(P)-binding Rossmann-like Domain"/>
    <property type="match status" value="1"/>
</dbReference>
<dbReference type="InterPro" id="IPR045851">
    <property type="entry name" value="AMP-bd_C_sf"/>
</dbReference>
<dbReference type="EMBL" id="MU006782">
    <property type="protein sequence ID" value="KAF2642115.1"/>
    <property type="molecule type" value="Genomic_DNA"/>
</dbReference>
<dbReference type="InterPro" id="IPR013120">
    <property type="entry name" value="FAR_NAD-bd"/>
</dbReference>
<dbReference type="PROSITE" id="PS50075">
    <property type="entry name" value="CARRIER"/>
    <property type="match status" value="1"/>
</dbReference>
<dbReference type="SUPFAM" id="SSF47336">
    <property type="entry name" value="ACP-like"/>
    <property type="match status" value="1"/>
</dbReference>
<evidence type="ECO:0000256" key="2">
    <source>
        <dbReference type="ARBA" id="ARBA00022553"/>
    </source>
</evidence>
<dbReference type="Proteomes" id="UP000799753">
    <property type="component" value="Unassembled WGS sequence"/>
</dbReference>
<feature type="domain" description="Carrier" evidence="4">
    <location>
        <begin position="117"/>
        <end position="195"/>
    </location>
</feature>
<dbReference type="SMART" id="SM00823">
    <property type="entry name" value="PKS_PP"/>
    <property type="match status" value="1"/>
</dbReference>
<proteinExistence type="predicted"/>
<feature type="region of interest" description="Disordered" evidence="3">
    <location>
        <begin position="203"/>
        <end position="227"/>
    </location>
</feature>
<organism evidence="5 6">
    <name type="scientific">Massarina eburnea CBS 473.64</name>
    <dbReference type="NCBI Taxonomy" id="1395130"/>
    <lineage>
        <taxon>Eukaryota</taxon>
        <taxon>Fungi</taxon>
        <taxon>Dikarya</taxon>
        <taxon>Ascomycota</taxon>
        <taxon>Pezizomycotina</taxon>
        <taxon>Dothideomycetes</taxon>
        <taxon>Pleosporomycetidae</taxon>
        <taxon>Pleosporales</taxon>
        <taxon>Massarineae</taxon>
        <taxon>Massarinaceae</taxon>
        <taxon>Massarina</taxon>
    </lineage>
</organism>
<dbReference type="GO" id="GO:0031177">
    <property type="term" value="F:phosphopantetheine binding"/>
    <property type="evidence" value="ECO:0007669"/>
    <property type="project" value="InterPro"/>
</dbReference>
<dbReference type="PANTHER" id="PTHR44845">
    <property type="entry name" value="CARRIER DOMAIN-CONTAINING PROTEIN"/>
    <property type="match status" value="1"/>
</dbReference>
<dbReference type="Gene3D" id="3.30.300.30">
    <property type="match status" value="1"/>
</dbReference>
<dbReference type="InterPro" id="IPR036291">
    <property type="entry name" value="NAD(P)-bd_dom_sf"/>
</dbReference>
<dbReference type="InterPro" id="IPR020806">
    <property type="entry name" value="PKS_PP-bd"/>
</dbReference>
<dbReference type="Gene3D" id="1.10.1200.10">
    <property type="entry name" value="ACP-like"/>
    <property type="match status" value="1"/>
</dbReference>
<evidence type="ECO:0000313" key="5">
    <source>
        <dbReference type="EMBL" id="KAF2642115.1"/>
    </source>
</evidence>
<dbReference type="Pfam" id="PF07993">
    <property type="entry name" value="NAD_binding_4"/>
    <property type="match status" value="1"/>
</dbReference>
<keyword evidence="2" id="KW-0597">Phosphoprotein</keyword>
<dbReference type="InterPro" id="IPR036736">
    <property type="entry name" value="ACP-like_sf"/>
</dbReference>
<reference evidence="5" key="1">
    <citation type="journal article" date="2020" name="Stud. Mycol.">
        <title>101 Dothideomycetes genomes: a test case for predicting lifestyles and emergence of pathogens.</title>
        <authorList>
            <person name="Haridas S."/>
            <person name="Albert R."/>
            <person name="Binder M."/>
            <person name="Bloem J."/>
            <person name="Labutti K."/>
            <person name="Salamov A."/>
            <person name="Andreopoulos B."/>
            <person name="Baker S."/>
            <person name="Barry K."/>
            <person name="Bills G."/>
            <person name="Bluhm B."/>
            <person name="Cannon C."/>
            <person name="Castanera R."/>
            <person name="Culley D."/>
            <person name="Daum C."/>
            <person name="Ezra D."/>
            <person name="Gonzalez J."/>
            <person name="Henrissat B."/>
            <person name="Kuo A."/>
            <person name="Liang C."/>
            <person name="Lipzen A."/>
            <person name="Lutzoni F."/>
            <person name="Magnuson J."/>
            <person name="Mondo S."/>
            <person name="Nolan M."/>
            <person name="Ohm R."/>
            <person name="Pangilinan J."/>
            <person name="Park H.-J."/>
            <person name="Ramirez L."/>
            <person name="Alfaro M."/>
            <person name="Sun H."/>
            <person name="Tritt A."/>
            <person name="Yoshinaga Y."/>
            <person name="Zwiers L.-H."/>
            <person name="Turgeon B."/>
            <person name="Goodwin S."/>
            <person name="Spatafora J."/>
            <person name="Crous P."/>
            <person name="Grigoriev I."/>
        </authorList>
    </citation>
    <scope>NUCLEOTIDE SEQUENCE</scope>
    <source>
        <strain evidence="5">CBS 473.64</strain>
    </source>
</reference>
<evidence type="ECO:0000259" key="4">
    <source>
        <dbReference type="PROSITE" id="PS50075"/>
    </source>
</evidence>
<keyword evidence="1" id="KW-0596">Phosphopantetheine</keyword>
<dbReference type="SUPFAM" id="SSF51735">
    <property type="entry name" value="NAD(P)-binding Rossmann-fold domains"/>
    <property type="match status" value="1"/>
</dbReference>
<gene>
    <name evidence="5" type="ORF">P280DRAFT_479344</name>
</gene>
<dbReference type="AlphaFoldDB" id="A0A6A6S3H9"/>
<keyword evidence="6" id="KW-1185">Reference proteome</keyword>
<accession>A0A6A6S3H9</accession>
<dbReference type="SUPFAM" id="SSF56801">
    <property type="entry name" value="Acetyl-CoA synthetase-like"/>
    <property type="match status" value="1"/>
</dbReference>
<name>A0A6A6S3H9_9PLEO</name>
<evidence type="ECO:0000313" key="6">
    <source>
        <dbReference type="Proteomes" id="UP000799753"/>
    </source>
</evidence>
<dbReference type="Pfam" id="PF00550">
    <property type="entry name" value="PP-binding"/>
    <property type="match status" value="1"/>
</dbReference>